<reference evidence="14" key="1">
    <citation type="journal article" date="2020" name="bioRxiv">
        <title>Chromosome-level reference genome of the European wasp spider Argiope bruennichi: a resource for studies on range expansion and evolutionary adaptation.</title>
        <authorList>
            <person name="Sheffer M.M."/>
            <person name="Hoppe A."/>
            <person name="Krehenwinkel H."/>
            <person name="Uhl G."/>
            <person name="Kuss A.W."/>
            <person name="Jensen L."/>
            <person name="Jensen C."/>
            <person name="Gillespie R.G."/>
            <person name="Hoff K.J."/>
            <person name="Prost S."/>
        </authorList>
    </citation>
    <scope>NUCLEOTIDE SEQUENCE</scope>
</reference>
<evidence type="ECO:0000256" key="10">
    <source>
        <dbReference type="ARBA" id="ARBA00023303"/>
    </source>
</evidence>
<keyword evidence="4" id="KW-1003">Cell membrane</keyword>
<comment type="caution">
    <text evidence="14">The sequence shown here is derived from an EMBL/GenBank/DDBJ whole genome shotgun (WGS) entry which is preliminary data.</text>
</comment>
<reference evidence="14" key="2">
    <citation type="submission" date="2020-06" db="EMBL/GenBank/DDBJ databases">
        <authorList>
            <person name="Sheffer M."/>
        </authorList>
    </citation>
    <scope>NUCLEOTIDE SEQUENCE</scope>
</reference>
<feature type="transmembrane region" description="Helical" evidence="11">
    <location>
        <begin position="280"/>
        <end position="304"/>
    </location>
</feature>
<evidence type="ECO:0000256" key="5">
    <source>
        <dbReference type="ARBA" id="ARBA00022692"/>
    </source>
</evidence>
<dbReference type="SUPFAM" id="SSF63712">
    <property type="entry name" value="Nicotinic receptor ligand binding domain-like"/>
    <property type="match status" value="1"/>
</dbReference>
<keyword evidence="15" id="KW-1185">Reference proteome</keyword>
<keyword evidence="8" id="KW-0406">Ion transport</keyword>
<feature type="domain" description="Neurotransmitter-gated ion-channel transmembrane" evidence="13">
    <location>
        <begin position="287"/>
        <end position="392"/>
    </location>
</feature>
<keyword evidence="14" id="KW-0675">Receptor</keyword>
<evidence type="ECO:0000259" key="12">
    <source>
        <dbReference type="Pfam" id="PF02931"/>
    </source>
</evidence>
<keyword evidence="7 11" id="KW-1133">Transmembrane helix</keyword>
<evidence type="ECO:0000313" key="15">
    <source>
        <dbReference type="Proteomes" id="UP000807504"/>
    </source>
</evidence>
<dbReference type="InterPro" id="IPR006028">
    <property type="entry name" value="GABAA/Glycine_rcpt"/>
</dbReference>
<dbReference type="AlphaFoldDB" id="A0A8T0EIF8"/>
<dbReference type="PRINTS" id="PR00252">
    <property type="entry name" value="NRIONCHANNEL"/>
</dbReference>
<proteinExistence type="predicted"/>
<keyword evidence="10" id="KW-0407">Ion channel</keyword>
<feature type="transmembrane region" description="Helical" evidence="11">
    <location>
        <begin position="345"/>
        <end position="368"/>
    </location>
</feature>
<dbReference type="EMBL" id="JABXBU010002228">
    <property type="protein sequence ID" value="KAF8771464.1"/>
    <property type="molecule type" value="Genomic_DNA"/>
</dbReference>
<keyword evidence="3" id="KW-0813">Transport</keyword>
<evidence type="ECO:0000256" key="4">
    <source>
        <dbReference type="ARBA" id="ARBA00022475"/>
    </source>
</evidence>
<dbReference type="GO" id="GO:0005230">
    <property type="term" value="F:extracellular ligand-gated monoatomic ion channel activity"/>
    <property type="evidence" value="ECO:0007669"/>
    <property type="project" value="InterPro"/>
</dbReference>
<sequence>MLFGDFLSHGNGGEWIDEMGKNQLKLVEKLHRMMCSLSERCPRQGASTFTFFAVLLFELISKTVSVNGERLLQFADILPDSKSYDKMKPPKKDGRPTIVRYHVTVMGLDSINEESMTYAADIFFAQSWKDHRLRLPENMSSEYRLLEVSWLQNIWRPDSFFKNAKAVTFQTMTIPNHYVWIYRDKTILYMVNLKLLILSCAMNFAAYPHDTKFVLKMESLSHTTDDLIFDWEEEVPLVVSDDIELPQLDLIQTEKKDCTQHYSTGNFTCLKLTFTLKRRLGYYMFHTYIPTCLIVIMSWVSFWIRPEAVPARVTLGVTSLLTLSTQHAKSLDSLPPVSYIKAIDIFMATCTVFVFLSLMEFALVNVILEECVTMKLKQRIKRRKFEESLKDVEVQNDILAINMEKKSSAVSRSVKRRKIWALRIDQVSRVLFPLSFGGLTVAYWCFYVVFN</sequence>
<evidence type="ECO:0000256" key="11">
    <source>
        <dbReference type="SAM" id="Phobius"/>
    </source>
</evidence>
<accession>A0A8T0EIF8</accession>
<protein>
    <submittedName>
        <fullName evidence="14">Glycine receptor subunit alphaZ1 like protein</fullName>
    </submittedName>
</protein>
<dbReference type="GO" id="GO:0005254">
    <property type="term" value="F:chloride channel activity"/>
    <property type="evidence" value="ECO:0007669"/>
    <property type="project" value="UniProtKB-ARBA"/>
</dbReference>
<dbReference type="Pfam" id="PF02931">
    <property type="entry name" value="Neur_chan_LBD"/>
    <property type="match status" value="1"/>
</dbReference>
<dbReference type="Gene3D" id="1.20.58.390">
    <property type="entry name" value="Neurotransmitter-gated ion-channel transmembrane domain"/>
    <property type="match status" value="1"/>
</dbReference>
<keyword evidence="6" id="KW-0732">Signal</keyword>
<dbReference type="GO" id="GO:0004888">
    <property type="term" value="F:transmembrane signaling receptor activity"/>
    <property type="evidence" value="ECO:0007669"/>
    <property type="project" value="InterPro"/>
</dbReference>
<feature type="transmembrane region" description="Helical" evidence="11">
    <location>
        <begin position="430"/>
        <end position="450"/>
    </location>
</feature>
<evidence type="ECO:0000256" key="6">
    <source>
        <dbReference type="ARBA" id="ARBA00022729"/>
    </source>
</evidence>
<evidence type="ECO:0000256" key="7">
    <source>
        <dbReference type="ARBA" id="ARBA00022989"/>
    </source>
</evidence>
<dbReference type="CDD" id="cd19049">
    <property type="entry name" value="LGIC_TM_anion"/>
    <property type="match status" value="1"/>
</dbReference>
<dbReference type="PANTHER" id="PTHR18945">
    <property type="entry name" value="NEUROTRANSMITTER GATED ION CHANNEL"/>
    <property type="match status" value="1"/>
</dbReference>
<evidence type="ECO:0000256" key="8">
    <source>
        <dbReference type="ARBA" id="ARBA00023065"/>
    </source>
</evidence>
<dbReference type="InterPro" id="IPR006029">
    <property type="entry name" value="Neurotrans-gated_channel_TM"/>
</dbReference>
<dbReference type="InterPro" id="IPR006202">
    <property type="entry name" value="Neur_chan_lig-bd"/>
</dbReference>
<feature type="domain" description="Neurotransmitter-gated ion-channel ligand-binding" evidence="12">
    <location>
        <begin position="82"/>
        <end position="279"/>
    </location>
</feature>
<keyword evidence="5 11" id="KW-0812">Transmembrane</keyword>
<dbReference type="GO" id="GO:0005886">
    <property type="term" value="C:plasma membrane"/>
    <property type="evidence" value="ECO:0007669"/>
    <property type="project" value="UniProtKB-SubCell"/>
</dbReference>
<evidence type="ECO:0000256" key="3">
    <source>
        <dbReference type="ARBA" id="ARBA00022448"/>
    </source>
</evidence>
<evidence type="ECO:0000313" key="14">
    <source>
        <dbReference type="EMBL" id="KAF8771464.1"/>
    </source>
</evidence>
<organism evidence="14 15">
    <name type="scientific">Argiope bruennichi</name>
    <name type="common">Wasp spider</name>
    <name type="synonym">Aranea bruennichi</name>
    <dbReference type="NCBI Taxonomy" id="94029"/>
    <lineage>
        <taxon>Eukaryota</taxon>
        <taxon>Metazoa</taxon>
        <taxon>Ecdysozoa</taxon>
        <taxon>Arthropoda</taxon>
        <taxon>Chelicerata</taxon>
        <taxon>Arachnida</taxon>
        <taxon>Araneae</taxon>
        <taxon>Araneomorphae</taxon>
        <taxon>Entelegynae</taxon>
        <taxon>Araneoidea</taxon>
        <taxon>Araneidae</taxon>
        <taxon>Argiope</taxon>
    </lineage>
</organism>
<dbReference type="SUPFAM" id="SSF90112">
    <property type="entry name" value="Neurotransmitter-gated ion-channel transmembrane pore"/>
    <property type="match status" value="1"/>
</dbReference>
<dbReference type="Gene3D" id="2.70.170.10">
    <property type="entry name" value="Neurotransmitter-gated ion-channel ligand-binding domain"/>
    <property type="match status" value="1"/>
</dbReference>
<gene>
    <name evidence="14" type="ORF">HNY73_018884</name>
</gene>
<evidence type="ECO:0000256" key="2">
    <source>
        <dbReference type="ARBA" id="ARBA00004236"/>
    </source>
</evidence>
<dbReference type="NCBIfam" id="TIGR00860">
    <property type="entry name" value="LIC"/>
    <property type="match status" value="1"/>
</dbReference>
<evidence type="ECO:0000256" key="9">
    <source>
        <dbReference type="ARBA" id="ARBA00023136"/>
    </source>
</evidence>
<dbReference type="Proteomes" id="UP000807504">
    <property type="component" value="Unassembled WGS sequence"/>
</dbReference>
<evidence type="ECO:0000259" key="13">
    <source>
        <dbReference type="Pfam" id="PF02932"/>
    </source>
</evidence>
<comment type="subcellular location">
    <subcellularLocation>
        <location evidence="2">Cell membrane</location>
    </subcellularLocation>
    <subcellularLocation>
        <location evidence="1">Membrane</location>
        <topology evidence="1">Multi-pass membrane protein</topology>
    </subcellularLocation>
</comment>
<dbReference type="GO" id="GO:0099095">
    <property type="term" value="F:ligand-gated monoatomic anion channel activity"/>
    <property type="evidence" value="ECO:0007669"/>
    <property type="project" value="UniProtKB-ARBA"/>
</dbReference>
<evidence type="ECO:0000256" key="1">
    <source>
        <dbReference type="ARBA" id="ARBA00004141"/>
    </source>
</evidence>
<dbReference type="InterPro" id="IPR006201">
    <property type="entry name" value="Neur_channel"/>
</dbReference>
<keyword evidence="9 11" id="KW-0472">Membrane</keyword>
<dbReference type="InterPro" id="IPR036719">
    <property type="entry name" value="Neuro-gated_channel_TM_sf"/>
</dbReference>
<name>A0A8T0EIF8_ARGBR</name>
<feature type="transmembrane region" description="Helical" evidence="11">
    <location>
        <begin position="187"/>
        <end position="207"/>
    </location>
</feature>
<dbReference type="PRINTS" id="PR00253">
    <property type="entry name" value="GABAARECEPTR"/>
</dbReference>
<dbReference type="InterPro" id="IPR038050">
    <property type="entry name" value="Neuro_actylchol_rec"/>
</dbReference>
<dbReference type="Pfam" id="PF02932">
    <property type="entry name" value="Neur_chan_memb"/>
    <property type="match status" value="1"/>
</dbReference>
<dbReference type="InterPro" id="IPR036734">
    <property type="entry name" value="Neur_chan_lig-bd_sf"/>
</dbReference>